<dbReference type="Proteomes" id="UP000610960">
    <property type="component" value="Unassembled WGS sequence"/>
</dbReference>
<dbReference type="InterPro" id="IPR005720">
    <property type="entry name" value="Dihydroorotate_DH_cat"/>
</dbReference>
<comment type="function">
    <text evidence="2">Catalyzes the conversion of dihydroorotate to orotate with quinone as electron acceptor.</text>
</comment>
<dbReference type="Pfam" id="PF01180">
    <property type="entry name" value="DHO_dh"/>
    <property type="match status" value="1"/>
</dbReference>
<comment type="caution">
    <text evidence="9">The sequence shown here is derived from an EMBL/GenBank/DDBJ whole genome shotgun (WGS) entry which is preliminary data.</text>
</comment>
<dbReference type="OrthoDB" id="36608at2157"/>
<evidence type="ECO:0000256" key="7">
    <source>
        <dbReference type="ARBA" id="ARBA00023002"/>
    </source>
</evidence>
<comment type="pathway">
    <text evidence="3">Pyrimidine metabolism; UMP biosynthesis via de novo pathway.</text>
</comment>
<evidence type="ECO:0000256" key="5">
    <source>
        <dbReference type="ARBA" id="ARBA00022643"/>
    </source>
</evidence>
<organism evidence="9 10">
    <name type="scientific">Thermocladium modestius</name>
    <dbReference type="NCBI Taxonomy" id="62609"/>
    <lineage>
        <taxon>Archaea</taxon>
        <taxon>Thermoproteota</taxon>
        <taxon>Thermoprotei</taxon>
        <taxon>Thermoproteales</taxon>
        <taxon>Thermoproteaceae</taxon>
        <taxon>Thermocladium</taxon>
    </lineage>
</organism>
<feature type="domain" description="Dihydroorotate dehydrogenase catalytic" evidence="8">
    <location>
        <begin position="46"/>
        <end position="314"/>
    </location>
</feature>
<evidence type="ECO:0000259" key="8">
    <source>
        <dbReference type="Pfam" id="PF01180"/>
    </source>
</evidence>
<evidence type="ECO:0000256" key="1">
    <source>
        <dbReference type="ARBA" id="ARBA00001917"/>
    </source>
</evidence>
<dbReference type="SUPFAM" id="SSF51395">
    <property type="entry name" value="FMN-linked oxidoreductases"/>
    <property type="match status" value="1"/>
</dbReference>
<dbReference type="GO" id="GO:0004152">
    <property type="term" value="F:dihydroorotate dehydrogenase activity"/>
    <property type="evidence" value="ECO:0007669"/>
    <property type="project" value="InterPro"/>
</dbReference>
<evidence type="ECO:0000256" key="4">
    <source>
        <dbReference type="ARBA" id="ARBA00022630"/>
    </source>
</evidence>
<gene>
    <name evidence="9" type="primary">pyrD</name>
    <name evidence="9" type="ORF">GCM10007981_12520</name>
</gene>
<dbReference type="PANTHER" id="PTHR48109:SF4">
    <property type="entry name" value="DIHYDROOROTATE DEHYDROGENASE (QUINONE), MITOCHONDRIAL"/>
    <property type="match status" value="1"/>
</dbReference>
<dbReference type="InterPro" id="IPR001295">
    <property type="entry name" value="Dihydroorotate_DH_CS"/>
</dbReference>
<keyword evidence="7" id="KW-0560">Oxidoreductase</keyword>
<dbReference type="GO" id="GO:0044205">
    <property type="term" value="P:'de novo' UMP biosynthetic process"/>
    <property type="evidence" value="ECO:0007669"/>
    <property type="project" value="UniProtKB-UniPathway"/>
</dbReference>
<keyword evidence="5" id="KW-0288">FMN</keyword>
<proteinExistence type="predicted"/>
<evidence type="ECO:0000256" key="6">
    <source>
        <dbReference type="ARBA" id="ARBA00022975"/>
    </source>
</evidence>
<keyword evidence="4" id="KW-0285">Flavoprotein</keyword>
<dbReference type="GO" id="GO:0006207">
    <property type="term" value="P:'de novo' pyrimidine nucleobase biosynthetic process"/>
    <property type="evidence" value="ECO:0007669"/>
    <property type="project" value="InterPro"/>
</dbReference>
<dbReference type="PROSITE" id="PS00911">
    <property type="entry name" value="DHODEHASE_1"/>
    <property type="match status" value="1"/>
</dbReference>
<dbReference type="RefSeq" id="WP_188596579.1">
    <property type="nucleotide sequence ID" value="NZ_BMNL01000003.1"/>
</dbReference>
<dbReference type="InterPro" id="IPR013785">
    <property type="entry name" value="Aldolase_TIM"/>
</dbReference>
<reference evidence="9" key="1">
    <citation type="journal article" date="2014" name="Int. J. Syst. Evol. Microbiol.">
        <title>Complete genome sequence of Corynebacterium casei LMG S-19264T (=DSM 44701T), isolated from a smear-ripened cheese.</title>
        <authorList>
            <consortium name="US DOE Joint Genome Institute (JGI-PGF)"/>
            <person name="Walter F."/>
            <person name="Albersmeier A."/>
            <person name="Kalinowski J."/>
            <person name="Ruckert C."/>
        </authorList>
    </citation>
    <scope>NUCLEOTIDE SEQUENCE</scope>
    <source>
        <strain evidence="9">JCM 10088</strain>
    </source>
</reference>
<dbReference type="PIRSF" id="PIRSF000164">
    <property type="entry name" value="DHO_oxidase"/>
    <property type="match status" value="1"/>
</dbReference>
<dbReference type="EMBL" id="BMNL01000003">
    <property type="protein sequence ID" value="GGP21292.1"/>
    <property type="molecule type" value="Genomic_DNA"/>
</dbReference>
<protein>
    <submittedName>
        <fullName evidence="9">Dihydroorotate dehydrogenase (Quinone)</fullName>
    </submittedName>
</protein>
<dbReference type="AlphaFoldDB" id="A0A830GU12"/>
<name>A0A830GU12_9CREN</name>
<dbReference type="Gene3D" id="3.20.20.70">
    <property type="entry name" value="Aldolase class I"/>
    <property type="match status" value="1"/>
</dbReference>
<dbReference type="UniPathway" id="UPA00070"/>
<dbReference type="GO" id="GO:0005737">
    <property type="term" value="C:cytoplasm"/>
    <property type="evidence" value="ECO:0007669"/>
    <property type="project" value="InterPro"/>
</dbReference>
<evidence type="ECO:0000313" key="10">
    <source>
        <dbReference type="Proteomes" id="UP000610960"/>
    </source>
</evidence>
<comment type="cofactor">
    <cofactor evidence="1">
        <name>FMN</name>
        <dbReference type="ChEBI" id="CHEBI:58210"/>
    </cofactor>
</comment>
<evidence type="ECO:0000256" key="3">
    <source>
        <dbReference type="ARBA" id="ARBA00004725"/>
    </source>
</evidence>
<dbReference type="InterPro" id="IPR012135">
    <property type="entry name" value="Dihydroorotate_DH_1_2"/>
</dbReference>
<keyword evidence="10" id="KW-1185">Reference proteome</keyword>
<evidence type="ECO:0000256" key="2">
    <source>
        <dbReference type="ARBA" id="ARBA00003125"/>
    </source>
</evidence>
<dbReference type="InterPro" id="IPR050074">
    <property type="entry name" value="DHO_dehydrogenase"/>
</dbReference>
<sequence>MNLRTLINKLPPEATYETSHLLLRLPILPRLLKALGPRRPVPARLNHKTIDGPIGIGAGIDKDGLLMDLAAAMPVGFHVVGSITPSPREGNPRPRFLKYPELGAMINAMGLPSRGAGAALRIVKSKCPSWPNSKLLIVSAAGFTVEEVVRTARAASAIKCVDYVELNVSSPTYRGLWLEGDGLRRLLGEAERLDKPALIKVPLLRNIDAERRLISELAASGLGLTIANTLPITAPLPRGYGGLSGAPINELVVSLIRIARRVGHRGLIIGTGGFLDGASVMAGLRAGADLVGIVTAFAMEGPAAVYRITAELRRYVGKPNVSSPP</sequence>
<evidence type="ECO:0000313" key="9">
    <source>
        <dbReference type="EMBL" id="GGP21292.1"/>
    </source>
</evidence>
<accession>A0A830GU12</accession>
<dbReference type="PANTHER" id="PTHR48109">
    <property type="entry name" value="DIHYDROOROTATE DEHYDROGENASE (QUINONE), MITOCHONDRIAL-RELATED"/>
    <property type="match status" value="1"/>
</dbReference>
<reference evidence="9" key="2">
    <citation type="submission" date="2020-09" db="EMBL/GenBank/DDBJ databases">
        <authorList>
            <person name="Sun Q."/>
            <person name="Ohkuma M."/>
        </authorList>
    </citation>
    <scope>NUCLEOTIDE SEQUENCE</scope>
    <source>
        <strain evidence="9">JCM 10088</strain>
    </source>
</reference>
<keyword evidence="6" id="KW-0665">Pyrimidine biosynthesis</keyword>